<evidence type="ECO:0000313" key="7">
    <source>
        <dbReference type="Proteomes" id="UP000005868"/>
    </source>
</evidence>
<dbReference type="EMBL" id="CP003096">
    <property type="protein sequence ID" value="AER66117.1"/>
    <property type="molecule type" value="Genomic_DNA"/>
</dbReference>
<evidence type="ECO:0000313" key="5">
    <source>
        <dbReference type="EMBL" id="AER66117.1"/>
    </source>
</evidence>
<dbReference type="KEGG" id="tli:Tlie_1521"/>
<dbReference type="PANTHER" id="PTHR33055:SF3">
    <property type="entry name" value="PUTATIVE TRANSPOSASE FOR IS117-RELATED"/>
    <property type="match status" value="1"/>
</dbReference>
<dbReference type="Proteomes" id="UP000005868">
    <property type="component" value="Chromosome"/>
</dbReference>
<keyword evidence="7" id="KW-1185">Reference proteome</keyword>
<reference evidence="7" key="1">
    <citation type="submission" date="2011-10" db="EMBL/GenBank/DDBJ databases">
        <title>The complete genome of chromosome of Thermovirga lienii DSM 17291.</title>
        <authorList>
            <consortium name="US DOE Joint Genome Institute (JGI-PGF)"/>
            <person name="Lucas S."/>
            <person name="Copeland A."/>
            <person name="Lapidus A."/>
            <person name="Glavina del Rio T."/>
            <person name="Dalin E."/>
            <person name="Tice H."/>
            <person name="Bruce D."/>
            <person name="Goodwin L."/>
            <person name="Pitluck S."/>
            <person name="Peters L."/>
            <person name="Mikhailova N."/>
            <person name="Saunders E."/>
            <person name="Kyrpides N."/>
            <person name="Mavromatis K."/>
            <person name="Ivanova N."/>
            <person name="Last F.I."/>
            <person name="Brettin T."/>
            <person name="Detter J.C."/>
            <person name="Han C."/>
            <person name="Larimer F."/>
            <person name="Land M."/>
            <person name="Hauser L."/>
            <person name="Markowitz V."/>
            <person name="Cheng J.-F."/>
            <person name="Hugenholtz P."/>
            <person name="Woyke T."/>
            <person name="Wu D."/>
            <person name="Spring S."/>
            <person name="Schroeder M."/>
            <person name="Brambilla E.-M."/>
            <person name="Klenk H.-P."/>
            <person name="Eisen J.A."/>
        </authorList>
    </citation>
    <scope>NUCLEOTIDE SEQUENCE [LARGE SCALE GENOMIC DNA]</scope>
    <source>
        <strain evidence="7">ATCC BAA-1197 / DSM 17291 / Cas60314</strain>
    </source>
</reference>
<evidence type="ECO:0000313" key="4">
    <source>
        <dbReference type="EMBL" id="AER65921.1"/>
    </source>
</evidence>
<dbReference type="KEGG" id="tli:Tlie_0175"/>
<dbReference type="EMBL" id="CP003096">
    <property type="protein sequence ID" value="AER65921.1"/>
    <property type="molecule type" value="Genomic_DNA"/>
</dbReference>
<feature type="transmembrane region" description="Helical" evidence="1">
    <location>
        <begin position="192"/>
        <end position="212"/>
    </location>
</feature>
<organism evidence="6 7">
    <name type="scientific">Thermovirga lienii (strain ATCC BAA-1197 / DSM 17291 / Cas60314)</name>
    <dbReference type="NCBI Taxonomy" id="580340"/>
    <lineage>
        <taxon>Bacteria</taxon>
        <taxon>Thermotogati</taxon>
        <taxon>Synergistota</taxon>
        <taxon>Synergistia</taxon>
        <taxon>Synergistales</taxon>
        <taxon>Thermovirgaceae</taxon>
        <taxon>Thermovirga</taxon>
    </lineage>
</organism>
<evidence type="ECO:0000313" key="6">
    <source>
        <dbReference type="EMBL" id="AER67243.1"/>
    </source>
</evidence>
<dbReference type="Pfam" id="PF01548">
    <property type="entry name" value="DEDD_Tnp_IS110"/>
    <property type="match status" value="1"/>
</dbReference>
<dbReference type="eggNOG" id="COG3547">
    <property type="taxonomic scope" value="Bacteria"/>
</dbReference>
<keyword evidence="1" id="KW-1133">Transmembrane helix</keyword>
<accession>G7V7C7</accession>
<dbReference type="OrthoDB" id="964423at2"/>
<dbReference type="InterPro" id="IPR002525">
    <property type="entry name" value="Transp_IS110-like_N"/>
</dbReference>
<reference evidence="6 7" key="2">
    <citation type="journal article" date="2012" name="Stand. Genomic Sci.">
        <title>Genome sequence of the moderately thermophilic, amino-acid-degrading and sulfur-reducing bacterium Thermovirga lienii type strain (Cas60314(T)).</title>
        <authorList>
            <person name="Goker M."/>
            <person name="Saunders E."/>
            <person name="Lapidus A."/>
            <person name="Nolan M."/>
            <person name="Lucas S."/>
            <person name="Hammon N."/>
            <person name="Deshpande S."/>
            <person name="Cheng J.F."/>
            <person name="Han C."/>
            <person name="Tapia R."/>
            <person name="Goodwin L.A."/>
            <person name="Pitluck S."/>
            <person name="Liolios K."/>
            <person name="Mavromatis K."/>
            <person name="Pagani I."/>
            <person name="Ivanova N."/>
            <person name="Mikhailova N."/>
            <person name="Pati A."/>
            <person name="Chen A."/>
            <person name="Palaniappan K."/>
            <person name="Land M."/>
            <person name="Chang Y.J."/>
            <person name="Jeffries C.D."/>
            <person name="Brambilla E.M."/>
            <person name="Rohde M."/>
            <person name="Spring S."/>
            <person name="Detter J.C."/>
            <person name="Woyke T."/>
            <person name="Bristow J."/>
            <person name="Eisen J.A."/>
            <person name="Markowitz V."/>
            <person name="Hugenholtz P."/>
            <person name="Kyrpides N.C."/>
            <person name="Klenk H.P."/>
        </authorList>
    </citation>
    <scope>NUCLEOTIDE SEQUENCE [LARGE SCALE GENOMIC DNA]</scope>
    <source>
        <strain evidence="7">ATCC BAA-1197 / DSM 17291 / Cas60314</strain>
        <strain evidence="6">DSM 17291</strain>
    </source>
</reference>
<evidence type="ECO:0000256" key="1">
    <source>
        <dbReference type="SAM" id="Phobius"/>
    </source>
</evidence>
<dbReference type="GO" id="GO:0006313">
    <property type="term" value="P:DNA transposition"/>
    <property type="evidence" value="ECO:0007669"/>
    <property type="project" value="InterPro"/>
</dbReference>
<dbReference type="EMBL" id="CP003096">
    <property type="protein sequence ID" value="AER67243.1"/>
    <property type="molecule type" value="Genomic_DNA"/>
</dbReference>
<protein>
    <submittedName>
        <fullName evidence="6">Transposase IS116/IS110/IS902 family protein</fullName>
    </submittedName>
</protein>
<keyword evidence="1" id="KW-0472">Membrane</keyword>
<dbReference type="PANTHER" id="PTHR33055">
    <property type="entry name" value="TRANSPOSASE FOR INSERTION SEQUENCE ELEMENT IS1111A"/>
    <property type="match status" value="1"/>
</dbReference>
<feature type="domain" description="Transposase IS110-like N-terminal" evidence="2">
    <location>
        <begin position="5"/>
        <end position="110"/>
    </location>
</feature>
<dbReference type="AlphaFoldDB" id="G7V7C7"/>
<dbReference type="HOGENOM" id="CLU_036902_5_0_0"/>
<dbReference type="GO" id="GO:0003677">
    <property type="term" value="F:DNA binding"/>
    <property type="evidence" value="ECO:0007669"/>
    <property type="project" value="InterPro"/>
</dbReference>
<feature type="domain" description="Transposase IS116/IS110/IS902 C-terminal" evidence="3">
    <location>
        <begin position="191"/>
        <end position="276"/>
    </location>
</feature>
<name>G7V7C7_THELD</name>
<keyword evidence="1" id="KW-0812">Transmembrane</keyword>
<evidence type="ECO:0000259" key="2">
    <source>
        <dbReference type="Pfam" id="PF01548"/>
    </source>
</evidence>
<dbReference type="InterPro" id="IPR003346">
    <property type="entry name" value="Transposase_20"/>
</dbReference>
<dbReference type="InterPro" id="IPR047650">
    <property type="entry name" value="Transpos_IS110"/>
</dbReference>
<evidence type="ECO:0000259" key="3">
    <source>
        <dbReference type="Pfam" id="PF02371"/>
    </source>
</evidence>
<gene>
    <name evidence="4" type="ordered locus">Tlie_0175</name>
    <name evidence="5" type="ordered locus">Tlie_0382</name>
    <name evidence="6" type="ordered locus">Tlie_1521</name>
</gene>
<sequence length="318" mass="36522">MNNCIGIDVGKQELVVFDGKNHRIFPNDEHLSQLHNYIKSRGKDVKIIFEPTSTYSRRLEELCITNSIPFKKVNPSIVPNLRRVENIRSKTDKSDSQLLFLYGSREDVVESAPKDNWPKSVISILNLYQIFQRNRIALQGSLDALIREPYMLEDSCNLIKEEIRRHKAMEEKMLKDAEGLVIENGREDMLQFLKSIPGIGIVTALYLLVFFFKFPDANRKQITALAGLDPIQHQSGSSVHGKPRISKQGSSLIRKILYQATLSAARYNPYIRKHYENLKKSGKPDKLARTAAARKLLLLAFSIFKYKRPFTLEYEPVN</sequence>
<dbReference type="Pfam" id="PF02371">
    <property type="entry name" value="Transposase_20"/>
    <property type="match status" value="1"/>
</dbReference>
<dbReference type="KEGG" id="tli:Tlie_0382"/>
<proteinExistence type="predicted"/>
<dbReference type="GO" id="GO:0004803">
    <property type="term" value="F:transposase activity"/>
    <property type="evidence" value="ECO:0007669"/>
    <property type="project" value="InterPro"/>
</dbReference>